<feature type="domain" description="Tetracyclin repressor-like C-terminal" evidence="1">
    <location>
        <begin position="80"/>
        <end position="208"/>
    </location>
</feature>
<dbReference type="Pfam" id="PF17931">
    <property type="entry name" value="TetR_C_23"/>
    <property type="match status" value="1"/>
</dbReference>
<accession>A0AAW9S0E1</accession>
<protein>
    <submittedName>
        <fullName evidence="2">TetR family transcriptional regulator C-terminal domain-containing protein</fullName>
    </submittedName>
</protein>
<dbReference type="AlphaFoldDB" id="A0AAW9S0E1"/>
<organism evidence="2 3">
    <name type="scientific">Rapidithrix thailandica</name>
    <dbReference type="NCBI Taxonomy" id="413964"/>
    <lineage>
        <taxon>Bacteria</taxon>
        <taxon>Pseudomonadati</taxon>
        <taxon>Bacteroidota</taxon>
        <taxon>Cytophagia</taxon>
        <taxon>Cytophagales</taxon>
        <taxon>Flammeovirgaceae</taxon>
        <taxon>Rapidithrix</taxon>
    </lineage>
</organism>
<name>A0AAW9S0E1_9BACT</name>
<dbReference type="Proteomes" id="UP001403385">
    <property type="component" value="Unassembled WGS sequence"/>
</dbReference>
<keyword evidence="3" id="KW-1185">Reference proteome</keyword>
<reference evidence="2 3" key="1">
    <citation type="submission" date="2024-04" db="EMBL/GenBank/DDBJ databases">
        <title>Novel genus in family Flammeovirgaceae.</title>
        <authorList>
            <person name="Nguyen T.H."/>
            <person name="Vuong T.Q."/>
            <person name="Le H."/>
            <person name="Kim S.-G."/>
        </authorList>
    </citation>
    <scope>NUCLEOTIDE SEQUENCE [LARGE SCALE GENOMIC DNA]</scope>
    <source>
        <strain evidence="2 3">JCM 23209</strain>
    </source>
</reference>
<evidence type="ECO:0000313" key="3">
    <source>
        <dbReference type="Proteomes" id="UP001403385"/>
    </source>
</evidence>
<dbReference type="Gene3D" id="1.10.357.10">
    <property type="entry name" value="Tetracycline Repressor, domain 2"/>
    <property type="match status" value="1"/>
</dbReference>
<sequence>MENFKKNIQEKYIEYLSEYQRKPNSVYSFVKGIGIEEKQFYEYYNSFEDIDNSIWKKLIESTLEAIQKEEVWQQYSVREKMLSYCYTLIEQLKIHRTYYKVVAEYTSPSLFYKRPAPLEAMKEAFSSFASDMVLEGMDSGEMVNRPYFSDKYTDGLWLLNVFVIKFWLSDSSTGFEKSDAAIEKSVNLYFDVLAKTPLDSAFDFAKFMFQNRC</sequence>
<dbReference type="InterPro" id="IPR041673">
    <property type="entry name" value="TetR_C_23"/>
</dbReference>
<proteinExistence type="predicted"/>
<dbReference type="RefSeq" id="WP_346821457.1">
    <property type="nucleotide sequence ID" value="NZ_JBDKWZ010000006.1"/>
</dbReference>
<comment type="caution">
    <text evidence="2">The sequence shown here is derived from an EMBL/GenBank/DDBJ whole genome shotgun (WGS) entry which is preliminary data.</text>
</comment>
<dbReference type="SUPFAM" id="SSF48498">
    <property type="entry name" value="Tetracyclin repressor-like, C-terminal domain"/>
    <property type="match status" value="1"/>
</dbReference>
<gene>
    <name evidence="2" type="ORF">AAG747_12215</name>
</gene>
<dbReference type="EMBL" id="JBDKWZ010000006">
    <property type="protein sequence ID" value="MEN7548680.1"/>
    <property type="molecule type" value="Genomic_DNA"/>
</dbReference>
<dbReference type="InterPro" id="IPR036271">
    <property type="entry name" value="Tet_transcr_reg_TetR-rel_C_sf"/>
</dbReference>
<evidence type="ECO:0000313" key="2">
    <source>
        <dbReference type="EMBL" id="MEN7548680.1"/>
    </source>
</evidence>
<evidence type="ECO:0000259" key="1">
    <source>
        <dbReference type="Pfam" id="PF17931"/>
    </source>
</evidence>